<keyword evidence="2" id="KW-1185">Reference proteome</keyword>
<name>A0A1I2HFG4_9BACT</name>
<accession>A0A1I2HFG4</accession>
<sequence length="140" mass="15456">MNIAVRDGIPRIKRRKDLEAESAGYSLLGSLLRQEAKVVGVYEFTPVIFSGTAGGAGEYHASNDPDRPEEHIIDAGIPAGARIVEAWYTAFHNIGALVTFALIDVNRHNDRQVRLSAASYVNQNQRIRLKIHVLYEMAGP</sequence>
<organism evidence="1 2">
    <name type="scientific">Nannocystis exedens</name>
    <dbReference type="NCBI Taxonomy" id="54"/>
    <lineage>
        <taxon>Bacteria</taxon>
        <taxon>Pseudomonadati</taxon>
        <taxon>Myxococcota</taxon>
        <taxon>Polyangia</taxon>
        <taxon>Nannocystales</taxon>
        <taxon>Nannocystaceae</taxon>
        <taxon>Nannocystis</taxon>
    </lineage>
</organism>
<dbReference type="EMBL" id="FOMX01000041">
    <property type="protein sequence ID" value="SFF27496.1"/>
    <property type="molecule type" value="Genomic_DNA"/>
</dbReference>
<protein>
    <submittedName>
        <fullName evidence="1">Uncharacterized protein</fullName>
    </submittedName>
</protein>
<evidence type="ECO:0000313" key="1">
    <source>
        <dbReference type="EMBL" id="SFF27496.1"/>
    </source>
</evidence>
<dbReference type="RefSeq" id="WP_143141308.1">
    <property type="nucleotide sequence ID" value="NZ_FOMX01000041.1"/>
</dbReference>
<reference evidence="2" key="1">
    <citation type="submission" date="2016-10" db="EMBL/GenBank/DDBJ databases">
        <authorList>
            <person name="Varghese N."/>
            <person name="Submissions S."/>
        </authorList>
    </citation>
    <scope>NUCLEOTIDE SEQUENCE [LARGE SCALE GENOMIC DNA]</scope>
    <source>
        <strain evidence="2">ATCC 25963</strain>
    </source>
</reference>
<proteinExistence type="predicted"/>
<evidence type="ECO:0000313" key="2">
    <source>
        <dbReference type="Proteomes" id="UP000199400"/>
    </source>
</evidence>
<gene>
    <name evidence="1" type="ORF">SAMN02745121_07869</name>
</gene>
<dbReference type="Proteomes" id="UP000199400">
    <property type="component" value="Unassembled WGS sequence"/>
</dbReference>
<dbReference type="AlphaFoldDB" id="A0A1I2HFG4"/>